<organism evidence="3 4">
    <name type="scientific">Cuscuta epithymum</name>
    <dbReference type="NCBI Taxonomy" id="186058"/>
    <lineage>
        <taxon>Eukaryota</taxon>
        <taxon>Viridiplantae</taxon>
        <taxon>Streptophyta</taxon>
        <taxon>Embryophyta</taxon>
        <taxon>Tracheophyta</taxon>
        <taxon>Spermatophyta</taxon>
        <taxon>Magnoliopsida</taxon>
        <taxon>eudicotyledons</taxon>
        <taxon>Gunneridae</taxon>
        <taxon>Pentapetalae</taxon>
        <taxon>asterids</taxon>
        <taxon>lamiids</taxon>
        <taxon>Solanales</taxon>
        <taxon>Convolvulaceae</taxon>
        <taxon>Cuscuteae</taxon>
        <taxon>Cuscuta</taxon>
        <taxon>Cuscuta subgen. Cuscuta</taxon>
    </lineage>
</organism>
<evidence type="ECO:0000256" key="1">
    <source>
        <dbReference type="SAM" id="MobiDB-lite"/>
    </source>
</evidence>
<reference evidence="3" key="1">
    <citation type="submission" date="2022-07" db="EMBL/GenBank/DDBJ databases">
        <authorList>
            <person name="Macas J."/>
            <person name="Novak P."/>
            <person name="Neumann P."/>
        </authorList>
    </citation>
    <scope>NUCLEOTIDE SEQUENCE</scope>
</reference>
<feature type="compositionally biased region" description="Polar residues" evidence="1">
    <location>
        <begin position="19"/>
        <end position="33"/>
    </location>
</feature>
<keyword evidence="4" id="KW-1185">Reference proteome</keyword>
<evidence type="ECO:0000313" key="3">
    <source>
        <dbReference type="EMBL" id="CAH9124844.1"/>
    </source>
</evidence>
<dbReference type="InterPro" id="IPR054722">
    <property type="entry name" value="PolX-like_BBD"/>
</dbReference>
<dbReference type="Proteomes" id="UP001152523">
    <property type="component" value="Unassembled WGS sequence"/>
</dbReference>
<evidence type="ECO:0000259" key="2">
    <source>
        <dbReference type="Pfam" id="PF22936"/>
    </source>
</evidence>
<accession>A0AAV0EKZ0</accession>
<gene>
    <name evidence="3" type="ORF">CEPIT_LOCUS26292</name>
</gene>
<feature type="region of interest" description="Disordered" evidence="1">
    <location>
        <begin position="1"/>
        <end position="36"/>
    </location>
</feature>
<comment type="caution">
    <text evidence="3">The sequence shown here is derived from an EMBL/GenBank/DDBJ whole genome shotgun (WGS) entry which is preliminary data.</text>
</comment>
<protein>
    <recommendedName>
        <fullName evidence="2">Retrovirus-related Pol polyprotein from transposon TNT 1-94-like beta-barrel domain-containing protein</fullName>
    </recommendedName>
</protein>
<dbReference type="EMBL" id="CAMAPF010000935">
    <property type="protein sequence ID" value="CAH9124844.1"/>
    <property type="molecule type" value="Genomic_DNA"/>
</dbReference>
<dbReference type="Pfam" id="PF22936">
    <property type="entry name" value="Pol_BBD"/>
    <property type="match status" value="1"/>
</dbReference>
<proteinExistence type="predicted"/>
<dbReference type="AlphaFoldDB" id="A0AAV0EKZ0"/>
<evidence type="ECO:0000313" key="4">
    <source>
        <dbReference type="Proteomes" id="UP001152523"/>
    </source>
</evidence>
<sequence>MVNPQTIAGQRDDRRRISGTENYPRNTGTQANSVGGCPAEEIKEQTAEPKQFPTLSADQWNSFMEFMKKFKTGDNVEKLAGIKRVNWLLDTGASYHMTGDKNVMFDITPVTSIPVTLPNGNITCASHIGRVVIGPGVTLDRVLLVPNLTCHLISVGRLIDDLPCHVIFTNKFV</sequence>
<feature type="domain" description="Retrovirus-related Pol polyprotein from transposon TNT 1-94-like beta-barrel" evidence="2">
    <location>
        <begin position="87"/>
        <end position="159"/>
    </location>
</feature>
<name>A0AAV0EKZ0_9ASTE</name>